<sequence>MAINFPAGPSIGDTYTVGGITYTWDGSTWSASGSGGGGGGGISTETDPVFSASAAAGITSANISNWNSAYNNYITRSSLSATNATASGGGSLSYSNINGVFTFTPPDLTQFITSENDTLATVTSRGATTTANVTVNDMLVNGNLTVQGTTTQLGTYTVSSDEIVILDGTTGAPSSDASIRIDRGTSNDVSLRWNESIDTWQFTNNGGNFYNINSYTLGGSNATSNQAILSITGTDASTSSVEFGGSGGTTVTWDGPSSKVTINSTAPVNADWDATSGLAQILNKPTIPTEYTLPIASASILGGIKVGANLTINPSTGVLDANPGSYTLPTASASVLGGIKIGSGLTIDGNGVVDVNVGGGNTLTSRQELSGTTTSIVNNATADLNIDGYKAYSLFAIETSEASWVRVYTTAESRTADATRSEGNDPAPGSGVIAEVRTFEVGEKVQITPGVIGFNYNAIPTTTIYLSVTNRSGASSALPITVTLTAIKLEV</sequence>
<dbReference type="GeneID" id="77945760"/>
<evidence type="ECO:0000313" key="2">
    <source>
        <dbReference type="Proteomes" id="UP000663288"/>
    </source>
</evidence>
<dbReference type="EMBL" id="MW117966">
    <property type="protein sequence ID" value="QPB08161.1"/>
    <property type="molecule type" value="Genomic_DNA"/>
</dbReference>
<evidence type="ECO:0000313" key="1">
    <source>
        <dbReference type="EMBL" id="QPB08161.1"/>
    </source>
</evidence>
<accession>A0A873WKI0</accession>
<organism evidence="1 2">
    <name type="scientific">Synechococcus phage S-H9-1</name>
    <dbReference type="NCBI Taxonomy" id="2783674"/>
    <lineage>
        <taxon>Viruses</taxon>
        <taxon>Duplodnaviria</taxon>
        <taxon>Heunggongvirae</taxon>
        <taxon>Uroviricota</taxon>
        <taxon>Caudoviricetes</taxon>
        <taxon>Pantevenvirales</taxon>
        <taxon>Kyanoviridae</taxon>
        <taxon>Scyllavirus</taxon>
        <taxon>Scyllavirus aitchnine</taxon>
    </lineage>
</organism>
<protein>
    <submittedName>
        <fullName evidence="1">Tail fiber-like protein</fullName>
    </submittedName>
</protein>
<dbReference type="KEGG" id="vg:77945760"/>
<reference evidence="1" key="1">
    <citation type="submission" date="2020-10" db="EMBL/GenBank/DDBJ databases">
        <title>The Isolation and Genome Sequence of a Novel Cyanophage S-H9-1 from the Yellow Sea, China.</title>
        <authorList>
            <person name="Jiang T."/>
        </authorList>
    </citation>
    <scope>NUCLEOTIDE SEQUENCE</scope>
</reference>
<keyword evidence="2" id="KW-1185">Reference proteome</keyword>
<proteinExistence type="predicted"/>
<name>A0A873WKI0_9CAUD</name>
<dbReference type="RefSeq" id="YP_010669577.1">
    <property type="nucleotide sequence ID" value="NC_070961.1"/>
</dbReference>
<dbReference type="Proteomes" id="UP000663288">
    <property type="component" value="Segment"/>
</dbReference>